<proteinExistence type="predicted"/>
<feature type="non-terminal residue" evidence="1">
    <location>
        <position position="1"/>
    </location>
</feature>
<comment type="caution">
    <text evidence="1">The sequence shown here is derived from an EMBL/GenBank/DDBJ whole genome shotgun (WGS) entry which is preliminary data.</text>
</comment>
<evidence type="ECO:0000313" key="3">
    <source>
        <dbReference type="Proteomes" id="UP001152797"/>
    </source>
</evidence>
<reference evidence="2" key="2">
    <citation type="submission" date="2024-04" db="EMBL/GenBank/DDBJ databases">
        <authorList>
            <person name="Chen Y."/>
            <person name="Shah S."/>
            <person name="Dougan E. K."/>
            <person name="Thang M."/>
            <person name="Chan C."/>
        </authorList>
    </citation>
    <scope>NUCLEOTIDE SEQUENCE [LARGE SCALE GENOMIC DNA]</scope>
</reference>
<protein>
    <submittedName>
        <fullName evidence="1">Uncharacterized protein</fullName>
    </submittedName>
</protein>
<evidence type="ECO:0000313" key="2">
    <source>
        <dbReference type="EMBL" id="CAL1132625.1"/>
    </source>
</evidence>
<keyword evidence="3" id="KW-1185">Reference proteome</keyword>
<dbReference type="Proteomes" id="UP001152797">
    <property type="component" value="Unassembled WGS sequence"/>
</dbReference>
<dbReference type="AlphaFoldDB" id="A0A9P1FLX3"/>
<name>A0A9P1FLX3_9DINO</name>
<organism evidence="1">
    <name type="scientific">Cladocopium goreaui</name>
    <dbReference type="NCBI Taxonomy" id="2562237"/>
    <lineage>
        <taxon>Eukaryota</taxon>
        <taxon>Sar</taxon>
        <taxon>Alveolata</taxon>
        <taxon>Dinophyceae</taxon>
        <taxon>Suessiales</taxon>
        <taxon>Symbiodiniaceae</taxon>
        <taxon>Cladocopium</taxon>
    </lineage>
</organism>
<sequence length="140" mass="15486">MGQLDDQISEVDYSEETLPPWRPFVTALVWKCARWGAWKVLEEESYGGGHDIPLSKKAAEFWAAAGFRAFLQLGATGRCVHVHGHRGLQPRQTFGPPSTDVAVHVNPVDSALYREGLRVMFDRLAGNDGDRPEPADALSQ</sequence>
<evidence type="ECO:0000313" key="1">
    <source>
        <dbReference type="EMBL" id="CAI3979250.1"/>
    </source>
</evidence>
<dbReference type="EMBL" id="CAMXCT020000469">
    <property type="protein sequence ID" value="CAL1132625.1"/>
    <property type="molecule type" value="Genomic_DNA"/>
</dbReference>
<dbReference type="EMBL" id="CAMXCT010000469">
    <property type="protein sequence ID" value="CAI3979250.1"/>
    <property type="molecule type" value="Genomic_DNA"/>
</dbReference>
<dbReference type="EMBL" id="CAMXCT030000469">
    <property type="protein sequence ID" value="CAL4766562.1"/>
    <property type="molecule type" value="Genomic_DNA"/>
</dbReference>
<reference evidence="1" key="1">
    <citation type="submission" date="2022-10" db="EMBL/GenBank/DDBJ databases">
        <authorList>
            <person name="Chen Y."/>
            <person name="Dougan E. K."/>
            <person name="Chan C."/>
            <person name="Rhodes N."/>
            <person name="Thang M."/>
        </authorList>
    </citation>
    <scope>NUCLEOTIDE SEQUENCE</scope>
</reference>
<gene>
    <name evidence="1" type="ORF">C1SCF055_LOCUS7216</name>
</gene>
<accession>A0A9P1FLX3</accession>